<dbReference type="GO" id="GO:0140359">
    <property type="term" value="F:ABC-type transporter activity"/>
    <property type="evidence" value="ECO:0007669"/>
    <property type="project" value="InterPro"/>
</dbReference>
<dbReference type="RefSeq" id="WP_097186511.1">
    <property type="nucleotide sequence ID" value="NZ_OBQK01000001.1"/>
</dbReference>
<reference evidence="4" key="1">
    <citation type="submission" date="2017-08" db="EMBL/GenBank/DDBJ databases">
        <authorList>
            <person name="Varghese N."/>
            <person name="Submissions S."/>
        </authorList>
    </citation>
    <scope>NUCLEOTIDE SEQUENCE [LARGE SCALE GENOMIC DNA]</scope>
    <source>
        <strain evidence="4">USBA17B2</strain>
    </source>
</reference>
<proteinExistence type="predicted"/>
<protein>
    <submittedName>
        <fullName evidence="3">ABC-2 type transport system permease protein</fullName>
    </submittedName>
</protein>
<feature type="transmembrane region" description="Helical" evidence="2">
    <location>
        <begin position="206"/>
        <end position="227"/>
    </location>
</feature>
<keyword evidence="4" id="KW-1185">Reference proteome</keyword>
<feature type="transmembrane region" description="Helical" evidence="2">
    <location>
        <begin position="234"/>
        <end position="254"/>
    </location>
</feature>
<gene>
    <name evidence="3" type="ORF">SAMN05421879_101310</name>
</gene>
<feature type="transmembrane region" description="Helical" evidence="2">
    <location>
        <begin position="12"/>
        <end position="38"/>
    </location>
</feature>
<keyword evidence="2" id="KW-1133">Transmembrane helix</keyword>
<keyword evidence="1" id="KW-0175">Coiled coil</keyword>
<dbReference type="Pfam" id="PF12679">
    <property type="entry name" value="ABC2_membrane_2"/>
    <property type="match status" value="1"/>
</dbReference>
<dbReference type="AlphaFoldDB" id="A0A285VE05"/>
<feature type="transmembrane region" description="Helical" evidence="2">
    <location>
        <begin position="301"/>
        <end position="320"/>
    </location>
</feature>
<feature type="transmembrane region" description="Helical" evidence="2">
    <location>
        <begin position="160"/>
        <end position="186"/>
    </location>
</feature>
<evidence type="ECO:0000256" key="1">
    <source>
        <dbReference type="SAM" id="Coils"/>
    </source>
</evidence>
<dbReference type="Proteomes" id="UP000219688">
    <property type="component" value="Unassembled WGS sequence"/>
</dbReference>
<evidence type="ECO:0000256" key="2">
    <source>
        <dbReference type="SAM" id="Phobius"/>
    </source>
</evidence>
<keyword evidence="2" id="KW-0472">Membrane</keyword>
<dbReference type="GO" id="GO:0005886">
    <property type="term" value="C:plasma membrane"/>
    <property type="evidence" value="ECO:0007669"/>
    <property type="project" value="UniProtKB-SubCell"/>
</dbReference>
<name>A0A285VE05_9MICO</name>
<organism evidence="3 4">
    <name type="scientific">Ornithinimicrobium cerasi</name>
    <dbReference type="NCBI Taxonomy" id="2248773"/>
    <lineage>
        <taxon>Bacteria</taxon>
        <taxon>Bacillati</taxon>
        <taxon>Actinomycetota</taxon>
        <taxon>Actinomycetes</taxon>
        <taxon>Micrococcales</taxon>
        <taxon>Ornithinimicrobiaceae</taxon>
        <taxon>Ornithinimicrobium</taxon>
    </lineage>
</organism>
<sequence>MTRLLRVELHRLIARKVVWLTVLAALAVGLITVSGVFFQARSIDQARAGLDQNYEQMVEQLERDRESCQLEEERERRRTGDPTVDFGCEGMVVPTAEEMYGQLPSLNDQYRTLLSGSSYAFMFLALAMGSTAVAAEFAHRTMGSLLTFVPRRTPVFAAKVLAPALASIPHVLVGLTTLLLGIPAVFRWFRIDDAVTGPEWVSLGWMALRIITITMLAAALGAAAAFLVRHSGMVIGIMVGYLVLVETFVAGAGGGPLGKLALTRNIAAWVQNGTVWESWPMTCGPFEECRPIRHELSFTHGAVELGLLLAVIMLLGWLRFRRSDLD</sequence>
<feature type="coiled-coil region" evidence="1">
    <location>
        <begin position="51"/>
        <end position="78"/>
    </location>
</feature>
<keyword evidence="2" id="KW-0812">Transmembrane</keyword>
<dbReference type="EMBL" id="OBQK01000001">
    <property type="protein sequence ID" value="SOC51788.1"/>
    <property type="molecule type" value="Genomic_DNA"/>
</dbReference>
<evidence type="ECO:0000313" key="4">
    <source>
        <dbReference type="Proteomes" id="UP000219688"/>
    </source>
</evidence>
<accession>A0A285VE05</accession>
<feature type="transmembrane region" description="Helical" evidence="2">
    <location>
        <begin position="119"/>
        <end position="139"/>
    </location>
</feature>
<evidence type="ECO:0000313" key="3">
    <source>
        <dbReference type="EMBL" id="SOC51788.1"/>
    </source>
</evidence>